<dbReference type="SUPFAM" id="SSF54171">
    <property type="entry name" value="DNA-binding domain"/>
    <property type="match status" value="1"/>
</dbReference>
<evidence type="ECO:0000313" key="17">
    <source>
        <dbReference type="WormBase" id="CBG18157"/>
    </source>
</evidence>
<feature type="domain" description="MBD" evidence="14">
    <location>
        <begin position="789"/>
        <end position="862"/>
    </location>
</feature>
<dbReference type="GO" id="GO:0005737">
    <property type="term" value="C:cytoplasm"/>
    <property type="evidence" value="ECO:0007669"/>
    <property type="project" value="EnsemblMetazoa"/>
</dbReference>
<feature type="domain" description="SET" evidence="11">
    <location>
        <begin position="1028"/>
        <end position="1244"/>
    </location>
</feature>
<reference evidence="15 16" key="2">
    <citation type="journal article" date="2011" name="PLoS Genet.">
        <title>Caenorhabditis briggsae recombinant inbred line genotypes reveal inter-strain incompatibility and the evolution of recombination.</title>
        <authorList>
            <person name="Ross J.A."/>
            <person name="Koboldt D.C."/>
            <person name="Staisch J.E."/>
            <person name="Chamberlin H.M."/>
            <person name="Gupta B.P."/>
            <person name="Miller R.D."/>
            <person name="Baird S.E."/>
            <person name="Haag E.S."/>
        </authorList>
    </citation>
    <scope>NUCLEOTIDE SEQUENCE [LARGE SCALE GENOMIC DNA]</scope>
    <source>
        <strain evidence="15 16">AF16</strain>
    </source>
</reference>
<dbReference type="Gene3D" id="2.170.270.10">
    <property type="entry name" value="SET domain"/>
    <property type="match status" value="1"/>
</dbReference>
<dbReference type="GO" id="GO:0005634">
    <property type="term" value="C:nucleus"/>
    <property type="evidence" value="ECO:0000318"/>
    <property type="project" value="GO_Central"/>
</dbReference>
<protein>
    <submittedName>
        <fullName evidence="15">Protein CBR-MET-2</fullName>
    </submittedName>
</protein>
<dbReference type="PROSITE" id="PS50867">
    <property type="entry name" value="PRE_SET"/>
    <property type="match status" value="1"/>
</dbReference>
<dbReference type="Pfam" id="PF05033">
    <property type="entry name" value="Pre-SET"/>
    <property type="match status" value="1"/>
</dbReference>
<dbReference type="GO" id="GO:0045835">
    <property type="term" value="P:negative regulation of meiotic nuclear division"/>
    <property type="evidence" value="ECO:0007669"/>
    <property type="project" value="EnsemblMetazoa"/>
</dbReference>
<evidence type="ECO:0000256" key="1">
    <source>
        <dbReference type="ARBA" id="ARBA00004123"/>
    </source>
</evidence>
<dbReference type="InterPro" id="IPR001739">
    <property type="entry name" value="Methyl_CpG_DNA-bd"/>
</dbReference>
<dbReference type="PANTHER" id="PTHR46024">
    <property type="entry name" value="HISTONE-LYSINE N-METHYLTRANSFERASE EGGLESS"/>
    <property type="match status" value="1"/>
</dbReference>
<feature type="compositionally biased region" description="Acidic residues" evidence="10">
    <location>
        <begin position="1104"/>
        <end position="1124"/>
    </location>
</feature>
<dbReference type="GO" id="GO:0032259">
    <property type="term" value="P:methylation"/>
    <property type="evidence" value="ECO:0007669"/>
    <property type="project" value="UniProtKB-KW"/>
</dbReference>
<dbReference type="GO" id="GO:0003677">
    <property type="term" value="F:DNA binding"/>
    <property type="evidence" value="ECO:0007669"/>
    <property type="project" value="InterPro"/>
</dbReference>
<dbReference type="InParanoid" id="A8XT55"/>
<dbReference type="GO" id="GO:0005694">
    <property type="term" value="C:chromosome"/>
    <property type="evidence" value="ECO:0007669"/>
    <property type="project" value="UniProtKB-SubCell"/>
</dbReference>
<feature type="region of interest" description="Disordered" evidence="10">
    <location>
        <begin position="1091"/>
        <end position="1169"/>
    </location>
</feature>
<dbReference type="SUPFAM" id="SSF82199">
    <property type="entry name" value="SET domain"/>
    <property type="match status" value="1"/>
</dbReference>
<dbReference type="PROSITE" id="PS50982">
    <property type="entry name" value="MBD"/>
    <property type="match status" value="1"/>
</dbReference>
<sequence length="1269" mass="144345">MDQPIDLDSDEQLSNDTSDGSAIVREPDTVDLTMDDDDDVENIDDEIVSDHESDDENPIEIVNAFMNIVQNGNHVANGEVEILDDVELIVEGTNQKTEEGMIEEHKTISNRLLSWFKRLKPEHFKDFGIGGNDYLTEYVNDELLFPLEKCKDAAKQFKESGSLTGLVEKCKFENEDSLIAGICMGILDDNNSLDVDFSVLAEDRFDNWSIKQLELYFNKVAAEGIDASPLKFMQLTLSSPANAILLLTYYFMLTNKFTSRIEEQESSENSLEELDDREIYQRIVDASAHHWQHNKSSVKRDAQINRDLNEFFHEIEATTVEMEEQFENTVGQRSEIISLIREKVPRLETPSELNLQIMTKEARDELVCSRAAMELLKNQTMNAVREARKVYQGKTLLEKHHALKPGDFCMARMLNTDTADLKHAIVEQILSAEKYRVKFLHNNETADRHVRDLALTNHGLCSPLYNGFGDVGLRVAVCCPLNTGQYSKTWIWKTGTTASRRSGHRGDFLVFLDDGSDVYVTAPCKAGDPGYSTVVAKKEDVLTRMKAARIAVMVGQPFGESGRIERQLVHRWVRERHRSHFIKTYMKDFPEFQVLKMPIGFRTTMTKLPPDNKEKHLITVVGLDRVFAIVRYQTPSGAPGYNCFEYPCKDSTHYHMDEHVYRGSSRITQVSSMREMMTQVNNNLSKRKKDQLASQFELSESVKTMPQRSTNQALQTSVPSIRTNANKENQVKQKALTVAEIEKKKKNQLLFHKTVVPTPNISKEKRAPHSQCGPDCLQKLDANPYDARFHTNSPLHTPLLCGWKRLKYTMHSGKKRASVKKVIIYRAPCGKPLEKTSEIADYLRSTRSQLTIDCFSFAPDVDTETYITVDQKYVRMSDISVGLEGIPIPLVNSVDSDPNPVLEYCKRRFPYNASVDVSSISQDFCSGCSCDGDCSNSLTCECQKLSAEASDKLPKHLKFEDNKRLASTYSQRVLTNKVITGIYECNDKCSCKRDACHNRVVQNNIKYPVHVCELTLELFHCLLHSKSVYFQIFKTAQSGWGLRALTDIPIGAFVCTYVGALLTNDLAEDQHGSDQYFADLDLKDGVEMAKGDEDHETDLGLGDEVSDGDFTDEDDNDSDDDDNNDSTVQHRVKIGNRKHETRRNSQEDKLQHTEINGENGKKEEETEKKEEPVFNWDDYFDKFALYVVDAKNRGNLGRFLNHSCAPNCVVQHVLYDTHDLRLPWVAFFTIKTIKAGDELTWDYQYTELNSETSRLSCNCGSEVCRHRLL</sequence>
<dbReference type="GO" id="GO:0040029">
    <property type="term" value="P:epigenetic regulation of gene expression"/>
    <property type="evidence" value="ECO:0007669"/>
    <property type="project" value="EnsemblMetazoa"/>
</dbReference>
<reference evidence="15 16" key="1">
    <citation type="journal article" date="2003" name="PLoS Biol.">
        <title>The genome sequence of Caenorhabditis briggsae: a platform for comparative genomics.</title>
        <authorList>
            <person name="Stein L.D."/>
            <person name="Bao Z."/>
            <person name="Blasiar D."/>
            <person name="Blumenthal T."/>
            <person name="Brent M.R."/>
            <person name="Chen N."/>
            <person name="Chinwalla A."/>
            <person name="Clarke L."/>
            <person name="Clee C."/>
            <person name="Coghlan A."/>
            <person name="Coulson A."/>
            <person name="D'Eustachio P."/>
            <person name="Fitch D.H."/>
            <person name="Fulton L.A."/>
            <person name="Fulton R.E."/>
            <person name="Griffiths-Jones S."/>
            <person name="Harris T.W."/>
            <person name="Hillier L.W."/>
            <person name="Kamath R."/>
            <person name="Kuwabara P.E."/>
            <person name="Mardis E.R."/>
            <person name="Marra M.A."/>
            <person name="Miner T.L."/>
            <person name="Minx P."/>
            <person name="Mullikin J.C."/>
            <person name="Plumb R.W."/>
            <person name="Rogers J."/>
            <person name="Schein J.E."/>
            <person name="Sohrmann M."/>
            <person name="Spieth J."/>
            <person name="Stajich J.E."/>
            <person name="Wei C."/>
            <person name="Willey D."/>
            <person name="Wilson R.K."/>
            <person name="Durbin R."/>
            <person name="Waterston R.H."/>
        </authorList>
    </citation>
    <scope>NUCLEOTIDE SEQUENCE [LARGE SCALE GENOMIC DNA]</scope>
    <source>
        <strain evidence="15 16">AF16</strain>
    </source>
</reference>
<dbReference type="InterPro" id="IPR047232">
    <property type="entry name" value="SETDB1/2-like_MBD"/>
</dbReference>
<evidence type="ECO:0000256" key="6">
    <source>
        <dbReference type="ARBA" id="ARBA00022691"/>
    </source>
</evidence>
<dbReference type="InterPro" id="IPR001214">
    <property type="entry name" value="SET_dom"/>
</dbReference>
<evidence type="ECO:0000256" key="4">
    <source>
        <dbReference type="ARBA" id="ARBA00022603"/>
    </source>
</evidence>
<dbReference type="Pfam" id="PF00856">
    <property type="entry name" value="SET"/>
    <property type="match status" value="1"/>
</dbReference>
<feature type="compositionally biased region" description="Basic and acidic residues" evidence="10">
    <location>
        <begin position="1159"/>
        <end position="1169"/>
    </location>
</feature>
<dbReference type="GO" id="GO:0046974">
    <property type="term" value="F:histone H3K9 methyltransferase activity"/>
    <property type="evidence" value="ECO:0000318"/>
    <property type="project" value="GO_Central"/>
</dbReference>
<dbReference type="WormBase" id="CBG18157">
    <property type="protein sequence ID" value="CBP39167"/>
    <property type="gene ID" value="WBGene00037628"/>
    <property type="gene designation" value="Cbr-met-2"/>
</dbReference>
<dbReference type="Pfam" id="PF01429">
    <property type="entry name" value="MBD"/>
    <property type="match status" value="1"/>
</dbReference>
<dbReference type="SMART" id="SM00391">
    <property type="entry name" value="MBD"/>
    <property type="match status" value="1"/>
</dbReference>
<dbReference type="SMART" id="SM00317">
    <property type="entry name" value="SET"/>
    <property type="match status" value="1"/>
</dbReference>
<dbReference type="InterPro" id="IPR046341">
    <property type="entry name" value="SET_dom_sf"/>
</dbReference>
<keyword evidence="4" id="KW-0489">Methyltransferase</keyword>
<dbReference type="GO" id="GO:0070828">
    <property type="term" value="P:heterochromatin organization"/>
    <property type="evidence" value="ECO:0000318"/>
    <property type="project" value="GO_Central"/>
</dbReference>
<keyword evidence="6" id="KW-0949">S-adenosyl-L-methionine</keyword>
<evidence type="ECO:0000256" key="2">
    <source>
        <dbReference type="ARBA" id="ARBA00004286"/>
    </source>
</evidence>
<feature type="domain" description="Pre-SET" evidence="12">
    <location>
        <begin position="926"/>
        <end position="1004"/>
    </location>
</feature>
<proteinExistence type="predicted"/>
<dbReference type="GO" id="GO:0040027">
    <property type="term" value="P:negative regulation of vulval development"/>
    <property type="evidence" value="ECO:0007669"/>
    <property type="project" value="EnsemblMetazoa"/>
</dbReference>
<evidence type="ECO:0000256" key="10">
    <source>
        <dbReference type="SAM" id="MobiDB-lite"/>
    </source>
</evidence>
<feature type="compositionally biased region" description="Basic and acidic residues" evidence="10">
    <location>
        <begin position="1142"/>
        <end position="1152"/>
    </location>
</feature>
<feature type="domain" description="Post-SET" evidence="13">
    <location>
        <begin position="1253"/>
        <end position="1269"/>
    </location>
</feature>
<evidence type="ECO:0000259" key="14">
    <source>
        <dbReference type="PROSITE" id="PS50982"/>
    </source>
</evidence>
<keyword evidence="5" id="KW-0808">Transferase</keyword>
<dbReference type="PROSITE" id="PS50280">
    <property type="entry name" value="SET"/>
    <property type="match status" value="1"/>
</dbReference>
<dbReference type="GO" id="GO:0046975">
    <property type="term" value="F:histone H3K36 methyltransferase activity"/>
    <property type="evidence" value="ECO:0007669"/>
    <property type="project" value="EnsemblMetazoa"/>
</dbReference>
<name>A8XT55_CAEBR</name>
<evidence type="ECO:0000256" key="3">
    <source>
        <dbReference type="ARBA" id="ARBA00022454"/>
    </source>
</evidence>
<dbReference type="STRING" id="6238.A8XT55"/>
<dbReference type="HOGENOM" id="CLU_263084_0_0_1"/>
<evidence type="ECO:0000259" key="11">
    <source>
        <dbReference type="PROSITE" id="PS50280"/>
    </source>
</evidence>
<dbReference type="SMART" id="SM00468">
    <property type="entry name" value="PreSET"/>
    <property type="match status" value="1"/>
</dbReference>
<evidence type="ECO:0000256" key="5">
    <source>
        <dbReference type="ARBA" id="ARBA00022679"/>
    </source>
</evidence>
<dbReference type="eggNOG" id="KOG1141">
    <property type="taxonomic scope" value="Eukaryota"/>
</dbReference>
<keyword evidence="3" id="KW-0158">Chromosome</keyword>
<evidence type="ECO:0000313" key="15">
    <source>
        <dbReference type="EMBL" id="CAP35658.2"/>
    </source>
</evidence>
<dbReference type="GO" id="GO:0000122">
    <property type="term" value="P:negative regulation of transcription by RNA polymerase II"/>
    <property type="evidence" value="ECO:0007669"/>
    <property type="project" value="EnsemblMetazoa"/>
</dbReference>
<dbReference type="InterPro" id="IPR007728">
    <property type="entry name" value="Pre-SET_dom"/>
</dbReference>
<keyword evidence="9" id="KW-0539">Nucleus</keyword>
<dbReference type="InterPro" id="IPR051516">
    <property type="entry name" value="SETDB_methyltransferase"/>
</dbReference>
<feature type="compositionally biased region" description="Acidic residues" evidence="10">
    <location>
        <begin position="1"/>
        <end position="13"/>
    </location>
</feature>
<dbReference type="PANTHER" id="PTHR46024:SF1">
    <property type="entry name" value="HISTONE-LYSINE N-METHYLTRANSFERASE EGGLESS"/>
    <property type="match status" value="1"/>
</dbReference>
<comment type="subcellular location">
    <subcellularLocation>
        <location evidence="2">Chromosome</location>
    </subcellularLocation>
    <subcellularLocation>
        <location evidence="1">Nucleus</location>
    </subcellularLocation>
</comment>
<keyword evidence="7" id="KW-0479">Metal-binding</keyword>
<dbReference type="AlphaFoldDB" id="A8XT55"/>
<dbReference type="CDD" id="cd01395">
    <property type="entry name" value="HMT_MBD"/>
    <property type="match status" value="1"/>
</dbReference>
<keyword evidence="8" id="KW-0862">Zinc</keyword>
<dbReference type="InterPro" id="IPR003616">
    <property type="entry name" value="Post-SET_dom"/>
</dbReference>
<dbReference type="GO" id="GO:0072325">
    <property type="term" value="P:vulval cell fate commitment"/>
    <property type="evidence" value="ECO:0007669"/>
    <property type="project" value="EnsemblMetazoa"/>
</dbReference>
<dbReference type="Gene3D" id="3.30.890.10">
    <property type="entry name" value="Methyl-cpg-binding Protein 2, Chain A"/>
    <property type="match status" value="1"/>
</dbReference>
<accession>A8XT55</accession>
<evidence type="ECO:0000256" key="8">
    <source>
        <dbReference type="ARBA" id="ARBA00022833"/>
    </source>
</evidence>
<dbReference type="PROSITE" id="PS50868">
    <property type="entry name" value="POST_SET"/>
    <property type="match status" value="1"/>
</dbReference>
<organism evidence="15 16">
    <name type="scientific">Caenorhabditis briggsae</name>
    <dbReference type="NCBI Taxonomy" id="6238"/>
    <lineage>
        <taxon>Eukaryota</taxon>
        <taxon>Metazoa</taxon>
        <taxon>Ecdysozoa</taxon>
        <taxon>Nematoda</taxon>
        <taxon>Chromadorea</taxon>
        <taxon>Rhabditida</taxon>
        <taxon>Rhabditina</taxon>
        <taxon>Rhabditomorpha</taxon>
        <taxon>Rhabditoidea</taxon>
        <taxon>Rhabditidae</taxon>
        <taxon>Peloderinae</taxon>
        <taxon>Caenorhabditis</taxon>
    </lineage>
</organism>
<dbReference type="GO" id="GO:0010629">
    <property type="term" value="P:negative regulation of gene expression"/>
    <property type="evidence" value="ECO:0000318"/>
    <property type="project" value="GO_Central"/>
</dbReference>
<dbReference type="OMA" id="HAVNLEH"/>
<keyword evidence="16" id="KW-1185">Reference proteome</keyword>
<evidence type="ECO:0000256" key="7">
    <source>
        <dbReference type="ARBA" id="ARBA00022723"/>
    </source>
</evidence>
<evidence type="ECO:0000256" key="9">
    <source>
        <dbReference type="ARBA" id="ARBA00023242"/>
    </source>
</evidence>
<evidence type="ECO:0000259" key="12">
    <source>
        <dbReference type="PROSITE" id="PS50867"/>
    </source>
</evidence>
<dbReference type="Proteomes" id="UP000008549">
    <property type="component" value="Unassembled WGS sequence"/>
</dbReference>
<dbReference type="FunCoup" id="A8XT55">
    <property type="interactions" value="180"/>
</dbReference>
<feature type="compositionally biased region" description="Basic residues" evidence="10">
    <location>
        <begin position="1130"/>
        <end position="1141"/>
    </location>
</feature>
<dbReference type="EMBL" id="HE600963">
    <property type="protein sequence ID" value="CAP35658.2"/>
    <property type="molecule type" value="Genomic_DNA"/>
</dbReference>
<evidence type="ECO:0000259" key="13">
    <source>
        <dbReference type="PROSITE" id="PS50868"/>
    </source>
</evidence>
<feature type="region of interest" description="Disordered" evidence="10">
    <location>
        <begin position="1"/>
        <end position="37"/>
    </location>
</feature>
<dbReference type="GO" id="GO:0008270">
    <property type="term" value="F:zinc ion binding"/>
    <property type="evidence" value="ECO:0007669"/>
    <property type="project" value="InterPro"/>
</dbReference>
<dbReference type="InterPro" id="IPR016177">
    <property type="entry name" value="DNA-bd_dom_sf"/>
</dbReference>
<evidence type="ECO:0000313" key="16">
    <source>
        <dbReference type="Proteomes" id="UP000008549"/>
    </source>
</evidence>
<gene>
    <name evidence="17" type="primary">met-2</name>
    <name evidence="15" type="synonym">Cbr-met-2</name>
    <name evidence="17" type="ORF">CBG18157</name>
    <name evidence="15" type="ORF">CBG_18157</name>
</gene>